<dbReference type="InterPro" id="IPR020846">
    <property type="entry name" value="MFS_dom"/>
</dbReference>
<dbReference type="Proteomes" id="UP000067434">
    <property type="component" value="Chromosome"/>
</dbReference>
<gene>
    <name evidence="8" type="ORF">MA03_03240</name>
</gene>
<accession>A0A0F7CKY9</accession>
<feature type="transmembrane region" description="Helical" evidence="6">
    <location>
        <begin position="282"/>
        <end position="298"/>
    </location>
</feature>
<keyword evidence="9" id="KW-1185">Reference proteome</keyword>
<reference evidence="8 9" key="1">
    <citation type="journal article" date="2015" name="Stand. Genomic Sci.">
        <title>Complete genome sequence of and proposal of Thermofilum uzonense sp. nov. a novel hyperthermophilic crenarchaeon and emended description of the genus Thermofilum.</title>
        <authorList>
            <person name="Toshchakov S.V."/>
            <person name="Korzhenkov A.A."/>
            <person name="Samarov N.I."/>
            <person name="Mazunin I.O."/>
            <person name="Mozhey O.I."/>
            <person name="Shmyr I.S."/>
            <person name="Derbikova K.S."/>
            <person name="Taranov E.A."/>
            <person name="Dominova I.N."/>
            <person name="Bonch-Osmolovskaya E.A."/>
            <person name="Patrushev M.V."/>
            <person name="Podosokorskaya O.A."/>
            <person name="Kublanov I.V."/>
        </authorList>
    </citation>
    <scope>NUCLEOTIDE SEQUENCE [LARGE SCALE GENOMIC DNA]</scope>
    <source>
        <strain evidence="8 9">1807-2</strain>
    </source>
</reference>
<feature type="transmembrane region" description="Helical" evidence="6">
    <location>
        <begin position="7"/>
        <end position="26"/>
    </location>
</feature>
<dbReference type="InterPro" id="IPR036259">
    <property type="entry name" value="MFS_trans_sf"/>
</dbReference>
<dbReference type="RefSeq" id="WP_052883901.1">
    <property type="nucleotide sequence ID" value="NZ_CP009961.1"/>
</dbReference>
<evidence type="ECO:0000256" key="6">
    <source>
        <dbReference type="SAM" id="Phobius"/>
    </source>
</evidence>
<feature type="transmembrane region" description="Helical" evidence="6">
    <location>
        <begin position="304"/>
        <end position="320"/>
    </location>
</feature>
<dbReference type="InterPro" id="IPR052425">
    <property type="entry name" value="Uncharacterized_MFS-type"/>
</dbReference>
<evidence type="ECO:0000256" key="1">
    <source>
        <dbReference type="ARBA" id="ARBA00004651"/>
    </source>
</evidence>
<evidence type="ECO:0000256" key="3">
    <source>
        <dbReference type="ARBA" id="ARBA00022692"/>
    </source>
</evidence>
<dbReference type="KEGG" id="thf:MA03_03240"/>
<dbReference type="PATRIC" id="fig|1550241.5.peg.685"/>
<dbReference type="PROSITE" id="PS50850">
    <property type="entry name" value="MFS"/>
    <property type="match status" value="1"/>
</dbReference>
<dbReference type="GO" id="GO:0022857">
    <property type="term" value="F:transmembrane transporter activity"/>
    <property type="evidence" value="ECO:0007669"/>
    <property type="project" value="InterPro"/>
</dbReference>
<evidence type="ECO:0000259" key="7">
    <source>
        <dbReference type="PROSITE" id="PS50850"/>
    </source>
</evidence>
<dbReference type="HOGENOM" id="CLU_040020_2_0_2"/>
<feature type="transmembrane region" description="Helical" evidence="6">
    <location>
        <begin position="370"/>
        <end position="392"/>
    </location>
</feature>
<feature type="domain" description="Major facilitator superfamily (MFS) profile" evidence="7">
    <location>
        <begin position="8"/>
        <end position="397"/>
    </location>
</feature>
<keyword evidence="2" id="KW-1003">Cell membrane</keyword>
<evidence type="ECO:0000313" key="8">
    <source>
        <dbReference type="EMBL" id="AKG38491.1"/>
    </source>
</evidence>
<evidence type="ECO:0000256" key="4">
    <source>
        <dbReference type="ARBA" id="ARBA00022989"/>
    </source>
</evidence>
<dbReference type="InterPro" id="IPR011701">
    <property type="entry name" value="MFS"/>
</dbReference>
<keyword evidence="3 6" id="KW-0812">Transmembrane</keyword>
<comment type="subcellular location">
    <subcellularLocation>
        <location evidence="1">Cell membrane</location>
        <topology evidence="1">Multi-pass membrane protein</topology>
    </subcellularLocation>
</comment>
<dbReference type="CDD" id="cd17370">
    <property type="entry name" value="MFS_MJ1317_like"/>
    <property type="match status" value="1"/>
</dbReference>
<dbReference type="Gene3D" id="1.20.1250.20">
    <property type="entry name" value="MFS general substrate transporter like domains"/>
    <property type="match status" value="2"/>
</dbReference>
<feature type="transmembrane region" description="Helical" evidence="6">
    <location>
        <begin position="253"/>
        <end position="275"/>
    </location>
</feature>
<dbReference type="SUPFAM" id="SSF103473">
    <property type="entry name" value="MFS general substrate transporter"/>
    <property type="match status" value="1"/>
</dbReference>
<proteinExistence type="predicted"/>
<dbReference type="GeneID" id="25401213"/>
<evidence type="ECO:0000256" key="5">
    <source>
        <dbReference type="ARBA" id="ARBA00023136"/>
    </source>
</evidence>
<dbReference type="PANTHER" id="PTHR42688">
    <property type="entry name" value="CONSERVED PROTEIN"/>
    <property type="match status" value="1"/>
</dbReference>
<dbReference type="AlphaFoldDB" id="A0A0F7CKY9"/>
<dbReference type="PANTHER" id="PTHR42688:SF1">
    <property type="entry name" value="BLR5212 PROTEIN"/>
    <property type="match status" value="1"/>
</dbReference>
<feature type="transmembrane region" description="Helical" evidence="6">
    <location>
        <begin position="38"/>
        <end position="61"/>
    </location>
</feature>
<keyword evidence="4 6" id="KW-1133">Transmembrane helix</keyword>
<dbReference type="OrthoDB" id="117970at2157"/>
<feature type="transmembrane region" description="Helical" evidence="6">
    <location>
        <begin position="341"/>
        <end position="364"/>
    </location>
</feature>
<dbReference type="STRING" id="1550241.MA03_03240"/>
<sequence>MADERSKAYRVILSFGLVSLLGDIVYEGSRGTIPEYMKFLGASAAVVGTVMGLGELISYFSRLVGGYLADKTKSYWILVFLGYGLIIAIPLIPLSEILGLGWTLAAVLVVLERFGKGVRTPSRDTIISFASKSIGSGKGFGLHELMDQIGATSGPLLFALLLAVTRSYRDAFLYSIIPYVLLMLTLATVRAKTKLPAEMTSSFATKDANRKVLNRRTLAYITAVGINALGLFPASLILYLAAETPEVQAMGAWLPPVLYATIQLVDAFFAVAFGLLYDSYKLWVLLFPFTLSIIIPFLSLQKSFLFIVASAVIYGVVLGSQESVYRAAVGDLTEPSVRATAYGVFSTAVGLGALGAGIIYGLIIDLNLPIYAAAAYVLATQAACLSLLLYVIKSKQG</sequence>
<dbReference type="Pfam" id="PF07690">
    <property type="entry name" value="MFS_1"/>
    <property type="match status" value="1"/>
</dbReference>
<evidence type="ECO:0000256" key="2">
    <source>
        <dbReference type="ARBA" id="ARBA00022475"/>
    </source>
</evidence>
<dbReference type="EMBL" id="CP009961">
    <property type="protein sequence ID" value="AKG38491.1"/>
    <property type="molecule type" value="Genomic_DNA"/>
</dbReference>
<keyword evidence="5 6" id="KW-0472">Membrane</keyword>
<protein>
    <recommendedName>
        <fullName evidence="7">Major facilitator superfamily (MFS) profile domain-containing protein</fullName>
    </recommendedName>
</protein>
<feature type="transmembrane region" description="Helical" evidence="6">
    <location>
        <begin position="73"/>
        <end position="91"/>
    </location>
</feature>
<dbReference type="GO" id="GO:0005886">
    <property type="term" value="C:plasma membrane"/>
    <property type="evidence" value="ECO:0007669"/>
    <property type="project" value="UniProtKB-SubCell"/>
</dbReference>
<name>A0A0F7CKY9_9CREN</name>
<organism evidence="8 9">
    <name type="scientific">Infirmifilum uzonense</name>
    <dbReference type="NCBI Taxonomy" id="1550241"/>
    <lineage>
        <taxon>Archaea</taxon>
        <taxon>Thermoproteota</taxon>
        <taxon>Thermoprotei</taxon>
        <taxon>Thermofilales</taxon>
        <taxon>Thermofilaceae</taxon>
        <taxon>Infirmifilum</taxon>
    </lineage>
</organism>
<evidence type="ECO:0000313" key="9">
    <source>
        <dbReference type="Proteomes" id="UP000067434"/>
    </source>
</evidence>
<feature type="transmembrane region" description="Helical" evidence="6">
    <location>
        <begin position="171"/>
        <end position="189"/>
    </location>
</feature>
<feature type="transmembrane region" description="Helical" evidence="6">
    <location>
        <begin position="218"/>
        <end position="241"/>
    </location>
</feature>